<feature type="transmembrane region" description="Helical" evidence="5">
    <location>
        <begin position="100"/>
        <end position="119"/>
    </location>
</feature>
<reference evidence="8" key="2">
    <citation type="submission" date="2016-04" db="EMBL/GenBank/DDBJ databases">
        <title>First Complete Genome Sequence of a Subdivision 6 Acidobacterium.</title>
        <authorList>
            <person name="Huang S."/>
            <person name="Vieira S."/>
            <person name="Bunk B."/>
            <person name="Riedel T."/>
            <person name="Sproeer C."/>
            <person name="Overmann J."/>
        </authorList>
    </citation>
    <scope>NUCLEOTIDE SEQUENCE [LARGE SCALE GENOMIC DNA]</scope>
    <source>
        <strain evidence="8">DSM 100886 HEG_-6_39</strain>
    </source>
</reference>
<dbReference type="RefSeq" id="WP_110174310.1">
    <property type="nucleotide sequence ID" value="NZ_CP015136.1"/>
</dbReference>
<dbReference type="STRING" id="1855912.LuPra_06180"/>
<comment type="similarity">
    <text evidence="5">Belongs to the UPF0182 family.</text>
</comment>
<keyword evidence="8" id="KW-1185">Reference proteome</keyword>
<feature type="transmembrane region" description="Helical" evidence="5">
    <location>
        <begin position="245"/>
        <end position="263"/>
    </location>
</feature>
<feature type="transmembrane region" description="Helical" evidence="5">
    <location>
        <begin position="270"/>
        <end position="293"/>
    </location>
</feature>
<dbReference type="GO" id="GO:0005576">
    <property type="term" value="C:extracellular region"/>
    <property type="evidence" value="ECO:0007669"/>
    <property type="project" value="TreeGrafter"/>
</dbReference>
<evidence type="ECO:0000313" key="8">
    <source>
        <dbReference type="Proteomes" id="UP000076079"/>
    </source>
</evidence>
<dbReference type="KEGG" id="abac:LuPra_06180"/>
<feature type="transmembrane region" description="Helical" evidence="5">
    <location>
        <begin position="50"/>
        <end position="79"/>
    </location>
</feature>
<feature type="compositionally biased region" description="Pro residues" evidence="6">
    <location>
        <begin position="962"/>
        <end position="983"/>
    </location>
</feature>
<dbReference type="GO" id="GO:0005886">
    <property type="term" value="C:plasma membrane"/>
    <property type="evidence" value="ECO:0007669"/>
    <property type="project" value="UniProtKB-SubCell"/>
</dbReference>
<organism evidence="7 8">
    <name type="scientific">Luteitalea pratensis</name>
    <dbReference type="NCBI Taxonomy" id="1855912"/>
    <lineage>
        <taxon>Bacteria</taxon>
        <taxon>Pseudomonadati</taxon>
        <taxon>Acidobacteriota</taxon>
        <taxon>Vicinamibacteria</taxon>
        <taxon>Vicinamibacterales</taxon>
        <taxon>Vicinamibacteraceae</taxon>
        <taxon>Luteitalea</taxon>
    </lineage>
</organism>
<dbReference type="PANTHER" id="PTHR39344">
    <property type="entry name" value="UPF0182 PROTEIN SLL1060"/>
    <property type="match status" value="1"/>
</dbReference>
<proteinExistence type="inferred from homology"/>
<evidence type="ECO:0000256" key="6">
    <source>
        <dbReference type="SAM" id="MobiDB-lite"/>
    </source>
</evidence>
<evidence type="ECO:0000256" key="2">
    <source>
        <dbReference type="ARBA" id="ARBA00022692"/>
    </source>
</evidence>
<evidence type="ECO:0000256" key="1">
    <source>
        <dbReference type="ARBA" id="ARBA00022475"/>
    </source>
</evidence>
<evidence type="ECO:0000256" key="4">
    <source>
        <dbReference type="ARBA" id="ARBA00023136"/>
    </source>
</evidence>
<feature type="region of interest" description="Disordered" evidence="6">
    <location>
        <begin position="951"/>
        <end position="983"/>
    </location>
</feature>
<dbReference type="Pfam" id="PF03699">
    <property type="entry name" value="UPF0182"/>
    <property type="match status" value="1"/>
</dbReference>
<dbReference type="AlphaFoldDB" id="A0A143PXB9"/>
<feature type="transmembrane region" description="Helical" evidence="5">
    <location>
        <begin position="158"/>
        <end position="181"/>
    </location>
</feature>
<keyword evidence="1 5" id="KW-1003">Cell membrane</keyword>
<sequence length="983" mass="108391">MALRKIPRAPLIALGVFLLMAVPSFAEFYTDWLWFGEVGYRPVFLKSLTARSAMGSAVFVLAGAFIAFNLFVALSAVPLRNIVVVTPEGPRTISLQPRRLRPVVWMVSGLMALLLAGYASSGWSSYLAYTQAVPFGQVDPVLGYDVSFYLFQWPFLSLAQHLFAAIALLSVVGTAAAYALAGNLGLRIGRGVFITESTRRHLSILVGLLLLSLALGDWLEIPQQLFEPSGIITGPSYTDVHARIPALRVLASVGVLGALLAVVQAFSVRLWPITLAIGGYVLVSLGGTVYATAIQRVYVAPNEQVRETPFIQYNISATRAAFGLDAVEERQLSGDATLTRRDLERNADTIDNVPLWDHQPLLDTFSQIQEIRTYYDFVSVDNDRYTINGRYRQIMLSARELNSESLPNRTWINEQLTFTHGYGLTLGPVNEVTPEGLPILFIKNLPPESTVDLKVTEPSIYFGELSNDHVFVKTNTKEFHYPSGDDNVFAEYQGSGGVSIGSFWRKLLFAIRFGSGKALLSDDLRPDSKVIYYRRISERVRKIAPFLTYDQDPYMAIADGRLYWIQDAYTTSNRYPYSGTVASGTNSSFTNGSINYIRNSIKVVIDAYHGTTNFYLVDPTDPIAQTYGRIFPGLLRPLDDMPASLRQRLRYPQDIFAVQASMFATYHMQGPAVFYNKEDQWEVPSIEIGDQPVRMEPYYTIMKLPGETGAEFIQMLPFTPRQKDNLAAWMIARSDREHYGKLAVFQFPKQKVVFGPRQVVARINQDQVIAPQITLWNQQGSEVIQGTLLVIPIEESLIYIRPLYLRASGGQIPELNRVIVAHQDRIVMAETLAAALDLIFPADGSAPPVSRPLEETRTTAPAAPLGGAGSAPGSADVTTDGASPTSPGGSSGTRQAAAPQPAINTPGQAPDMRSLVQQAESYYRAAMTAQRAGDWAAYGEQIRLLGRTLSDLRMADQRQAPTPAPTQAPRPARPSSPPPTPPR</sequence>
<keyword evidence="4 5" id="KW-0472">Membrane</keyword>
<dbReference type="PANTHER" id="PTHR39344:SF1">
    <property type="entry name" value="UPF0182 PROTEIN SLL1060"/>
    <property type="match status" value="1"/>
</dbReference>
<evidence type="ECO:0000256" key="3">
    <source>
        <dbReference type="ARBA" id="ARBA00022989"/>
    </source>
</evidence>
<dbReference type="HAMAP" id="MF_01600">
    <property type="entry name" value="UPF0182"/>
    <property type="match status" value="1"/>
</dbReference>
<feature type="region of interest" description="Disordered" evidence="6">
    <location>
        <begin position="847"/>
        <end position="910"/>
    </location>
</feature>
<name>A0A143PXB9_LUTPR</name>
<comment type="caution">
    <text evidence="5">Lacks conserved residue(s) required for the propagation of feature annotation.</text>
</comment>
<feature type="compositionally biased region" description="Low complexity" evidence="6">
    <location>
        <begin position="860"/>
        <end position="888"/>
    </location>
</feature>
<dbReference type="Proteomes" id="UP000076079">
    <property type="component" value="Chromosome"/>
</dbReference>
<gene>
    <name evidence="7" type="ORF">LuPra_06180</name>
</gene>
<evidence type="ECO:0000313" key="7">
    <source>
        <dbReference type="EMBL" id="AMY12896.1"/>
    </source>
</evidence>
<comment type="subcellular location">
    <subcellularLocation>
        <location evidence="5">Cell membrane</location>
        <topology evidence="5">Multi-pass membrane protein</topology>
    </subcellularLocation>
</comment>
<reference evidence="7 8" key="1">
    <citation type="journal article" date="2016" name="Genome Announc.">
        <title>First Complete Genome Sequence of a Subdivision 6 Acidobacterium Strain.</title>
        <authorList>
            <person name="Huang S."/>
            <person name="Vieira S."/>
            <person name="Bunk B."/>
            <person name="Riedel T."/>
            <person name="Sproer C."/>
            <person name="Overmann J."/>
        </authorList>
    </citation>
    <scope>NUCLEOTIDE SEQUENCE [LARGE SCALE GENOMIC DNA]</scope>
    <source>
        <strain evidence="8">DSM 100886 HEG_-6_39</strain>
    </source>
</reference>
<keyword evidence="3 5" id="KW-1133">Transmembrane helix</keyword>
<keyword evidence="2 5" id="KW-0812">Transmembrane</keyword>
<protein>
    <recommendedName>
        <fullName evidence="5">UPF0182 protein LuPra_06180</fullName>
    </recommendedName>
</protein>
<accession>A0A143PXB9</accession>
<feature type="transmembrane region" description="Helical" evidence="5">
    <location>
        <begin position="202"/>
        <end position="219"/>
    </location>
</feature>
<dbReference type="EMBL" id="CP015136">
    <property type="protein sequence ID" value="AMY12896.1"/>
    <property type="molecule type" value="Genomic_DNA"/>
</dbReference>
<dbReference type="OrthoDB" id="9763654at2"/>
<dbReference type="InterPro" id="IPR005372">
    <property type="entry name" value="UPF0182"/>
</dbReference>
<dbReference type="PATRIC" id="fig|1813736.3.peg.6491"/>
<evidence type="ECO:0000256" key="5">
    <source>
        <dbReference type="HAMAP-Rule" id="MF_01600"/>
    </source>
</evidence>